<dbReference type="HOGENOM" id="CLU_043392_0_0_10"/>
<evidence type="ECO:0000259" key="4">
    <source>
        <dbReference type="Pfam" id="PF13472"/>
    </source>
</evidence>
<evidence type="ECO:0000256" key="2">
    <source>
        <dbReference type="SAM" id="SignalP"/>
    </source>
</evidence>
<feature type="domain" description="Alpha/beta hydrolase fold-3" evidence="3">
    <location>
        <begin position="83"/>
        <end position="245"/>
    </location>
</feature>
<dbReference type="NCBIfam" id="NF042968">
    <property type="entry name" value="AcxylEst_AxeA1"/>
    <property type="match status" value="1"/>
</dbReference>
<organism evidence="5 6">
    <name type="scientific">Hallella bergensis DSM 17361</name>
    <dbReference type="NCBI Taxonomy" id="585502"/>
    <lineage>
        <taxon>Bacteria</taxon>
        <taxon>Pseudomonadati</taxon>
        <taxon>Bacteroidota</taxon>
        <taxon>Bacteroidia</taxon>
        <taxon>Bacteroidales</taxon>
        <taxon>Prevotellaceae</taxon>
        <taxon>Hallella</taxon>
    </lineage>
</organism>
<dbReference type="AlphaFoldDB" id="D1PWF1"/>
<dbReference type="InterPro" id="IPR013830">
    <property type="entry name" value="SGNH_hydro"/>
</dbReference>
<dbReference type="InterPro" id="IPR036514">
    <property type="entry name" value="SGNH_hydro_sf"/>
</dbReference>
<dbReference type="SUPFAM" id="SSF53474">
    <property type="entry name" value="alpha/beta-Hydrolases"/>
    <property type="match status" value="1"/>
</dbReference>
<comment type="caution">
    <text evidence="5">The sequence shown here is derived from an EMBL/GenBank/DDBJ whole genome shotgun (WGS) entry which is preliminary data.</text>
</comment>
<dbReference type="InterPro" id="IPR029058">
    <property type="entry name" value="AB_hydrolase_fold"/>
</dbReference>
<evidence type="ECO:0000313" key="5">
    <source>
        <dbReference type="EMBL" id="EFA44282.1"/>
    </source>
</evidence>
<dbReference type="Gene3D" id="3.40.50.1820">
    <property type="entry name" value="alpha/beta hydrolase"/>
    <property type="match status" value="1"/>
</dbReference>
<dbReference type="Pfam" id="PF13472">
    <property type="entry name" value="Lipase_GDSL_2"/>
    <property type="match status" value="1"/>
</dbReference>
<dbReference type="InterPro" id="IPR013094">
    <property type="entry name" value="AB_hydrolase_3"/>
</dbReference>
<dbReference type="SUPFAM" id="SSF52266">
    <property type="entry name" value="SGNH hydrolase"/>
    <property type="match status" value="1"/>
</dbReference>
<feature type="domain" description="SGNH hydrolase-type esterase" evidence="4">
    <location>
        <begin position="280"/>
        <end position="452"/>
    </location>
</feature>
<dbReference type="EMBL" id="ACKS01000056">
    <property type="protein sequence ID" value="EFA44282.1"/>
    <property type="molecule type" value="Genomic_DNA"/>
</dbReference>
<evidence type="ECO:0000256" key="1">
    <source>
        <dbReference type="ARBA" id="ARBA00022801"/>
    </source>
</evidence>
<dbReference type="Gene3D" id="3.40.50.1110">
    <property type="entry name" value="SGNH hydrolase"/>
    <property type="match status" value="1"/>
</dbReference>
<name>D1PWF1_9BACT</name>
<dbReference type="eggNOG" id="COG0657">
    <property type="taxonomic scope" value="Bacteria"/>
</dbReference>
<dbReference type="PANTHER" id="PTHR48081:SF6">
    <property type="entry name" value="PEPTIDASE S9 PROLYL OLIGOPEPTIDASE CATALYTIC DOMAIN-CONTAINING PROTEIN"/>
    <property type="match status" value="1"/>
</dbReference>
<protein>
    <submittedName>
        <fullName evidence="5">GDSL-like protein</fullName>
    </submittedName>
</protein>
<dbReference type="PANTHER" id="PTHR48081">
    <property type="entry name" value="AB HYDROLASE SUPERFAMILY PROTEIN C4A8.06C"/>
    <property type="match status" value="1"/>
</dbReference>
<dbReference type="InterPro" id="IPR050300">
    <property type="entry name" value="GDXG_lipolytic_enzyme"/>
</dbReference>
<keyword evidence="2" id="KW-0732">Signal</keyword>
<dbReference type="GO" id="GO:0046555">
    <property type="term" value="F:acetylxylan esterase activity"/>
    <property type="evidence" value="ECO:0007669"/>
    <property type="project" value="InterPro"/>
</dbReference>
<evidence type="ECO:0000313" key="6">
    <source>
        <dbReference type="Proteomes" id="UP000003160"/>
    </source>
</evidence>
<dbReference type="Proteomes" id="UP000003160">
    <property type="component" value="Unassembled WGS sequence"/>
</dbReference>
<evidence type="ECO:0000259" key="3">
    <source>
        <dbReference type="Pfam" id="PF07859"/>
    </source>
</evidence>
<gene>
    <name evidence="5" type="primary">xynB</name>
    <name evidence="5" type="ORF">HMPREF0645_1286</name>
</gene>
<feature type="chain" id="PRO_5003025247" evidence="2">
    <location>
        <begin position="25"/>
        <end position="471"/>
    </location>
</feature>
<keyword evidence="6" id="KW-1185">Reference proteome</keyword>
<dbReference type="InterPro" id="IPR050029">
    <property type="entry name" value="AxeA1"/>
</dbReference>
<reference evidence="5 6" key="1">
    <citation type="submission" date="2009-10" db="EMBL/GenBank/DDBJ databases">
        <authorList>
            <person name="Qin X."/>
            <person name="Bachman B."/>
            <person name="Battles P."/>
            <person name="Bell A."/>
            <person name="Bess C."/>
            <person name="Bickham C."/>
            <person name="Chaboub L."/>
            <person name="Chen D."/>
            <person name="Coyle M."/>
            <person name="Deiros D.R."/>
            <person name="Dinh H."/>
            <person name="Forbes L."/>
            <person name="Fowler G."/>
            <person name="Francisco L."/>
            <person name="Fu Q."/>
            <person name="Gubbala S."/>
            <person name="Hale W."/>
            <person name="Han Y."/>
            <person name="Hemphill L."/>
            <person name="Highlander S.K."/>
            <person name="Hirani K."/>
            <person name="Hogues M."/>
            <person name="Jackson L."/>
            <person name="Jakkamsetti A."/>
            <person name="Javaid M."/>
            <person name="Jiang H."/>
            <person name="Korchina V."/>
            <person name="Kovar C."/>
            <person name="Lara F."/>
            <person name="Lee S."/>
            <person name="Mata R."/>
            <person name="Mathew T."/>
            <person name="Moen C."/>
            <person name="Morales K."/>
            <person name="Munidasa M."/>
            <person name="Nazareth L."/>
            <person name="Ngo R."/>
            <person name="Nguyen L."/>
            <person name="Okwuonu G."/>
            <person name="Ongeri F."/>
            <person name="Patil S."/>
            <person name="Petrosino J."/>
            <person name="Pham C."/>
            <person name="Pham P."/>
            <person name="Pu L.-L."/>
            <person name="Puazo M."/>
            <person name="Raj R."/>
            <person name="Reid J."/>
            <person name="Rouhana J."/>
            <person name="Saada N."/>
            <person name="Shang Y."/>
            <person name="Simmons D."/>
            <person name="Thornton R."/>
            <person name="Warren J."/>
            <person name="Weissenberger G."/>
            <person name="Zhang J."/>
            <person name="Zhang L."/>
            <person name="Zhou C."/>
            <person name="Zhu D."/>
            <person name="Muzny D."/>
            <person name="Worley K."/>
            <person name="Gibbs R."/>
        </authorList>
    </citation>
    <scope>NUCLEOTIDE SEQUENCE [LARGE SCALE GENOMIC DNA]</scope>
    <source>
        <strain evidence="5 6">DSM 17361</strain>
    </source>
</reference>
<accession>D1PWF1</accession>
<keyword evidence="1" id="KW-0378">Hydrolase</keyword>
<sequence length="471" mass="51928">MNSVMKKTLFLCSCLSLASLVVPAKTFVRNITSDRASTLTVFLPEGNATGRAIVVCPGGGYSKLMVDYEGTDWAGYFMDKGIACCVLKYRMPHGNRNIPIDDAYAAMKMVRDSAKVWDINPLDVGIMGFSAGGHLASTVSTHAPMVLRPDFSILFYPVITMQYKQTHHGSVDNFLGKDKDDASVVAQYSNDLAVTKHLTPPSVVFLANDDDIVPILPNGVAYFSAQHHVGNNSALYCYPSGGHGFGFHADFKYHQQMLRDLDEWLASIPSPNRNAIRVACVGNSITDGSGIFMRSLFGYPAQLQQKLGNGYVVRNFGVGRRTMLNHGDYPYMKEQAWKDALGFNPDIVVIKLGTNDSKPKNWKYGREFSADMQQMIDSLKALPSQPKIFLASPITAYSDLGTISDSVIVNEICPVVKKLAQKNKCRFIDLHTLYKPTEGMIQRDGIHPTIEGAGYLADVIKSFILPLENKK</sequence>
<dbReference type="Pfam" id="PF07859">
    <property type="entry name" value="Abhydrolase_3"/>
    <property type="match status" value="1"/>
</dbReference>
<feature type="signal peptide" evidence="2">
    <location>
        <begin position="1"/>
        <end position="24"/>
    </location>
</feature>
<dbReference type="eggNOG" id="COG2755">
    <property type="taxonomic scope" value="Bacteria"/>
</dbReference>
<proteinExistence type="predicted"/>